<dbReference type="InterPro" id="IPR017264">
    <property type="entry name" value="Ribosomal_mS37_fun"/>
</dbReference>
<dbReference type="EMBL" id="OZ037946">
    <property type="protein sequence ID" value="CAL1704132.1"/>
    <property type="molecule type" value="Genomic_DNA"/>
</dbReference>
<evidence type="ECO:0008006" key="3">
    <source>
        <dbReference type="Google" id="ProtNLM"/>
    </source>
</evidence>
<dbReference type="PANTHER" id="PTHR28066">
    <property type="entry name" value="37S RIBOSOMAL PROTEIN MRP10, MITOCHONDRIAL"/>
    <property type="match status" value="1"/>
</dbReference>
<gene>
    <name evidence="1" type="ORF">GFSPODELE1_LOCUS4871</name>
</gene>
<protein>
    <recommendedName>
        <fullName evidence="3">CHCH domain-containing protein</fullName>
    </recommendedName>
</protein>
<dbReference type="PANTHER" id="PTHR28066:SF1">
    <property type="entry name" value="SMALL RIBOSOMAL SUBUNIT PROTEIN MS37"/>
    <property type="match status" value="1"/>
</dbReference>
<accession>A0ABP1D8F3</accession>
<organism evidence="1 2">
    <name type="scientific">Somion occarium</name>
    <dbReference type="NCBI Taxonomy" id="3059160"/>
    <lineage>
        <taxon>Eukaryota</taxon>
        <taxon>Fungi</taxon>
        <taxon>Dikarya</taxon>
        <taxon>Basidiomycota</taxon>
        <taxon>Agaricomycotina</taxon>
        <taxon>Agaricomycetes</taxon>
        <taxon>Polyporales</taxon>
        <taxon>Cerrenaceae</taxon>
        <taxon>Somion</taxon>
    </lineage>
</organism>
<keyword evidence="2" id="KW-1185">Reference proteome</keyword>
<evidence type="ECO:0000313" key="1">
    <source>
        <dbReference type="EMBL" id="CAL1704132.1"/>
    </source>
</evidence>
<name>A0ABP1D8F3_9APHY</name>
<proteinExistence type="predicted"/>
<dbReference type="Proteomes" id="UP001497453">
    <property type="component" value="Chromosome 3"/>
</dbReference>
<evidence type="ECO:0000313" key="2">
    <source>
        <dbReference type="Proteomes" id="UP001497453"/>
    </source>
</evidence>
<sequence length="79" mass="8998">MHFKKLKVRPRKNVQAIYCAKELSNMLSCWAATDDLKSSAACAQSATALFECMRTAPMPAKKHRPSINYHLARLNKYLK</sequence>
<reference evidence="2" key="1">
    <citation type="submission" date="2024-04" db="EMBL/GenBank/DDBJ databases">
        <authorList>
            <person name="Shaw F."/>
            <person name="Minotto A."/>
        </authorList>
    </citation>
    <scope>NUCLEOTIDE SEQUENCE [LARGE SCALE GENOMIC DNA]</scope>
</reference>